<sequence length="151" mass="16673">MISDFVVIGAGIAGASVAARLSESGQVVLLEREERPGYHTTGRSAAFFTVNYGNQVIRDLTAASRHFFLNPPEGFAKHPLMSPRGILTIARADQQKEYYSNLAEARAATEEIIELTVDDAVQLFPTLRRDYVVFAHYEPGLYMDVDQIHGG</sequence>
<evidence type="ECO:0000259" key="2">
    <source>
        <dbReference type="Pfam" id="PF01266"/>
    </source>
</evidence>
<organism evidence="3">
    <name type="scientific">marine metagenome</name>
    <dbReference type="NCBI Taxonomy" id="408172"/>
    <lineage>
        <taxon>unclassified sequences</taxon>
        <taxon>metagenomes</taxon>
        <taxon>ecological metagenomes</taxon>
    </lineage>
</organism>
<dbReference type="PANTHER" id="PTHR13847:SF287">
    <property type="entry name" value="FAD-DEPENDENT OXIDOREDUCTASE DOMAIN-CONTAINING PROTEIN 1"/>
    <property type="match status" value="1"/>
</dbReference>
<dbReference type="AlphaFoldDB" id="A0A382H3P6"/>
<dbReference type="GO" id="GO:0016491">
    <property type="term" value="F:oxidoreductase activity"/>
    <property type="evidence" value="ECO:0007669"/>
    <property type="project" value="UniProtKB-KW"/>
</dbReference>
<dbReference type="PANTHER" id="PTHR13847">
    <property type="entry name" value="SARCOSINE DEHYDROGENASE-RELATED"/>
    <property type="match status" value="1"/>
</dbReference>
<dbReference type="Gene3D" id="3.30.9.10">
    <property type="entry name" value="D-Amino Acid Oxidase, subunit A, domain 2"/>
    <property type="match status" value="1"/>
</dbReference>
<gene>
    <name evidence="3" type="ORF">METZ01_LOCUS234391</name>
</gene>
<dbReference type="Pfam" id="PF01266">
    <property type="entry name" value="DAO"/>
    <property type="match status" value="1"/>
</dbReference>
<dbReference type="EMBL" id="UINC01058827">
    <property type="protein sequence ID" value="SVB81537.1"/>
    <property type="molecule type" value="Genomic_DNA"/>
</dbReference>
<feature type="domain" description="FAD dependent oxidoreductase" evidence="2">
    <location>
        <begin position="4"/>
        <end position="140"/>
    </location>
</feature>
<name>A0A382H3P6_9ZZZZ</name>
<proteinExistence type="predicted"/>
<dbReference type="Gene3D" id="3.50.50.60">
    <property type="entry name" value="FAD/NAD(P)-binding domain"/>
    <property type="match status" value="1"/>
</dbReference>
<dbReference type="InterPro" id="IPR006076">
    <property type="entry name" value="FAD-dep_OxRdtase"/>
</dbReference>
<reference evidence="3" key="1">
    <citation type="submission" date="2018-05" db="EMBL/GenBank/DDBJ databases">
        <authorList>
            <person name="Lanie J.A."/>
            <person name="Ng W.-L."/>
            <person name="Kazmierczak K.M."/>
            <person name="Andrzejewski T.M."/>
            <person name="Davidsen T.M."/>
            <person name="Wayne K.J."/>
            <person name="Tettelin H."/>
            <person name="Glass J.I."/>
            <person name="Rusch D."/>
            <person name="Podicherti R."/>
            <person name="Tsui H.-C.T."/>
            <person name="Winkler M.E."/>
        </authorList>
    </citation>
    <scope>NUCLEOTIDE SEQUENCE</scope>
</reference>
<keyword evidence="1" id="KW-0560">Oxidoreductase</keyword>
<evidence type="ECO:0000256" key="1">
    <source>
        <dbReference type="ARBA" id="ARBA00023002"/>
    </source>
</evidence>
<accession>A0A382H3P6</accession>
<dbReference type="InterPro" id="IPR036188">
    <property type="entry name" value="FAD/NAD-bd_sf"/>
</dbReference>
<evidence type="ECO:0000313" key="3">
    <source>
        <dbReference type="EMBL" id="SVB81537.1"/>
    </source>
</evidence>
<dbReference type="GO" id="GO:0005737">
    <property type="term" value="C:cytoplasm"/>
    <property type="evidence" value="ECO:0007669"/>
    <property type="project" value="TreeGrafter"/>
</dbReference>
<protein>
    <recommendedName>
        <fullName evidence="2">FAD dependent oxidoreductase domain-containing protein</fullName>
    </recommendedName>
</protein>
<feature type="non-terminal residue" evidence="3">
    <location>
        <position position="151"/>
    </location>
</feature>
<dbReference type="SUPFAM" id="SSF51905">
    <property type="entry name" value="FAD/NAD(P)-binding domain"/>
    <property type="match status" value="1"/>
</dbReference>